<accession>A0A0U1QUE6</accession>
<gene>
    <name evidence="1" type="ordered locus">YpsIP31758_2564</name>
</gene>
<dbReference type="Proteomes" id="UP000002412">
    <property type="component" value="Chromosome"/>
</dbReference>
<dbReference type="HOGENOM" id="CLU_3335196_0_0_6"/>
<evidence type="ECO:0000313" key="1">
    <source>
        <dbReference type="EMBL" id="ABS46052.1"/>
    </source>
</evidence>
<protein>
    <submittedName>
        <fullName evidence="1">Uncharacterized protein</fullName>
    </submittedName>
</protein>
<name>A0A0U1QUE6_YERP3</name>
<sequence length="38" mass="4611">MEARPIIANDFEPRTWLHHVLAKLKMNPRALREQRLMQ</sequence>
<evidence type="ECO:0000313" key="2">
    <source>
        <dbReference type="Proteomes" id="UP000002412"/>
    </source>
</evidence>
<dbReference type="EMBL" id="CP000720">
    <property type="protein sequence ID" value="ABS46052.1"/>
    <property type="molecule type" value="Genomic_DNA"/>
</dbReference>
<proteinExistence type="predicted"/>
<organism evidence="1 2">
    <name type="scientific">Yersinia pseudotuberculosis serotype O:1b (strain IP 31758)</name>
    <dbReference type="NCBI Taxonomy" id="349747"/>
    <lineage>
        <taxon>Bacteria</taxon>
        <taxon>Pseudomonadati</taxon>
        <taxon>Pseudomonadota</taxon>
        <taxon>Gammaproteobacteria</taxon>
        <taxon>Enterobacterales</taxon>
        <taxon>Yersiniaceae</taxon>
        <taxon>Yersinia</taxon>
    </lineage>
</organism>
<reference evidence="1 2" key="1">
    <citation type="journal article" date="2007" name="PLoS Genet.">
        <title>The complete genome sequence of Yersinia pseudotuberculosis IP31758, the causative agent of Far East scarlet-like fever.</title>
        <authorList>
            <person name="Eppinger M."/>
            <person name="Rosovitz M.J."/>
            <person name="Fricke W.F."/>
            <person name="Rasko D.A."/>
            <person name="Kokorina G."/>
            <person name="Fayolle C."/>
            <person name="Lindler L.E."/>
            <person name="Carniel E."/>
            <person name="Ravel J."/>
        </authorList>
    </citation>
    <scope>NUCLEOTIDE SEQUENCE [LARGE SCALE GENOMIC DNA]</scope>
    <source>
        <strain evidence="1 2">IP 31758</strain>
    </source>
</reference>
<dbReference type="KEGG" id="ypi:YpsIP31758_2564"/>
<dbReference type="AlphaFoldDB" id="A0A0U1QUE6"/>